<dbReference type="EMBL" id="BART01018026">
    <property type="protein sequence ID" value="GAG84996.1"/>
    <property type="molecule type" value="Genomic_DNA"/>
</dbReference>
<dbReference type="AlphaFoldDB" id="X1CLB6"/>
<evidence type="ECO:0008006" key="2">
    <source>
        <dbReference type="Google" id="ProtNLM"/>
    </source>
</evidence>
<name>X1CLB6_9ZZZZ</name>
<sequence length="86" mass="9856">MKVLIACEESQAVTKEFRKLGHEAYSCDLIPCSGGHDEWHIQGDALEEANSRKYDLMIAHPPCTFLSVSGNRWLYNKDGTKNEERW</sequence>
<evidence type="ECO:0000313" key="1">
    <source>
        <dbReference type="EMBL" id="GAG84996.1"/>
    </source>
</evidence>
<reference evidence="1" key="1">
    <citation type="journal article" date="2014" name="Front. Microbiol.">
        <title>High frequency of phylogenetically diverse reductive dehalogenase-homologous genes in deep subseafloor sedimentary metagenomes.</title>
        <authorList>
            <person name="Kawai M."/>
            <person name="Futagami T."/>
            <person name="Toyoda A."/>
            <person name="Takaki Y."/>
            <person name="Nishi S."/>
            <person name="Hori S."/>
            <person name="Arai W."/>
            <person name="Tsubouchi T."/>
            <person name="Morono Y."/>
            <person name="Uchiyama I."/>
            <person name="Ito T."/>
            <person name="Fujiyama A."/>
            <person name="Inagaki F."/>
            <person name="Takami H."/>
        </authorList>
    </citation>
    <scope>NUCLEOTIDE SEQUENCE</scope>
    <source>
        <strain evidence="1">Expedition CK06-06</strain>
    </source>
</reference>
<feature type="non-terminal residue" evidence="1">
    <location>
        <position position="86"/>
    </location>
</feature>
<organism evidence="1">
    <name type="scientific">marine sediment metagenome</name>
    <dbReference type="NCBI Taxonomy" id="412755"/>
    <lineage>
        <taxon>unclassified sequences</taxon>
        <taxon>metagenomes</taxon>
        <taxon>ecological metagenomes</taxon>
    </lineage>
</organism>
<proteinExistence type="predicted"/>
<comment type="caution">
    <text evidence="1">The sequence shown here is derived from an EMBL/GenBank/DDBJ whole genome shotgun (WGS) entry which is preliminary data.</text>
</comment>
<accession>X1CLB6</accession>
<gene>
    <name evidence="1" type="ORF">S01H4_34118</name>
</gene>
<protein>
    <recommendedName>
        <fullName evidence="2">DNA cytosine methyltransferase</fullName>
    </recommendedName>
</protein>